<dbReference type="AlphaFoldDB" id="J9EXY7"/>
<reference evidence="2" key="1">
    <citation type="submission" date="2012-08" db="EMBL/GenBank/DDBJ databases">
        <title>The Genome Sequence of Wuchereria bancrofti.</title>
        <authorList>
            <person name="Nutman T.B."/>
            <person name="Fink D.L."/>
            <person name="Russ C."/>
            <person name="Young S."/>
            <person name="Zeng Q."/>
            <person name="Koehrsen M."/>
            <person name="Alvarado L."/>
            <person name="Berlin A."/>
            <person name="Chapman S.B."/>
            <person name="Chen Z."/>
            <person name="Freedman E."/>
            <person name="Gellesch M."/>
            <person name="Goldberg J."/>
            <person name="Griggs A."/>
            <person name="Gujja S."/>
            <person name="Heilman E.R."/>
            <person name="Heiman D."/>
            <person name="Hepburn T."/>
            <person name="Howarth C."/>
            <person name="Jen D."/>
            <person name="Larson L."/>
            <person name="Lewis B."/>
            <person name="Mehta T."/>
            <person name="Park D."/>
            <person name="Pearson M."/>
            <person name="Roberts A."/>
            <person name="Saif S."/>
            <person name="Shea T."/>
            <person name="Shenoy N."/>
            <person name="Sisk P."/>
            <person name="Stolte C."/>
            <person name="Sykes S."/>
            <person name="Walk T."/>
            <person name="White J."/>
            <person name="Yandava C."/>
            <person name="Haas B."/>
            <person name="Henn M.R."/>
            <person name="Nusbaum C."/>
            <person name="Birren B."/>
        </authorList>
    </citation>
    <scope>NUCLEOTIDE SEQUENCE [LARGE SCALE GENOMIC DNA]</scope>
    <source>
        <strain evidence="2">NA</strain>
    </source>
</reference>
<comment type="caution">
    <text evidence="1">The sequence shown here is derived from an EMBL/GenBank/DDBJ whole genome shotgun (WGS) entry which is preliminary data.</text>
</comment>
<proteinExistence type="predicted"/>
<evidence type="ECO:0000313" key="1">
    <source>
        <dbReference type="EMBL" id="EJW82032.1"/>
    </source>
</evidence>
<protein>
    <submittedName>
        <fullName evidence="1">Uncharacterized protein</fullName>
    </submittedName>
</protein>
<name>J9EXY7_WUCBA</name>
<gene>
    <name evidence="1" type="ORF">WUBG_07058</name>
</gene>
<accession>J9EXY7</accession>
<dbReference type="Proteomes" id="UP000004810">
    <property type="component" value="Unassembled WGS sequence"/>
</dbReference>
<sequence>MDRIRNWLNGAYISVQSLIRQHNYSTYGNYSSDGESVTTCVGYALDLLSSYGVQAYPQKVSIDDLVDYGEWFSNISLPNGNSDNQRNSCNIAKKTPQMKCSKCVQPPTSTHTLGAIYAYSVHFEINCLRSS</sequence>
<dbReference type="EMBL" id="ADBV01003173">
    <property type="protein sequence ID" value="EJW82032.1"/>
    <property type="molecule type" value="Genomic_DNA"/>
</dbReference>
<organism evidence="1 2">
    <name type="scientific">Wuchereria bancrofti</name>
    <dbReference type="NCBI Taxonomy" id="6293"/>
    <lineage>
        <taxon>Eukaryota</taxon>
        <taxon>Metazoa</taxon>
        <taxon>Ecdysozoa</taxon>
        <taxon>Nematoda</taxon>
        <taxon>Chromadorea</taxon>
        <taxon>Rhabditida</taxon>
        <taxon>Spirurina</taxon>
        <taxon>Spiruromorpha</taxon>
        <taxon>Filarioidea</taxon>
        <taxon>Onchocercidae</taxon>
        <taxon>Wuchereria</taxon>
    </lineage>
</organism>
<evidence type="ECO:0000313" key="2">
    <source>
        <dbReference type="Proteomes" id="UP000004810"/>
    </source>
</evidence>